<keyword evidence="3 10" id="KW-0812">Transmembrane</keyword>
<evidence type="ECO:0000256" key="9">
    <source>
        <dbReference type="ARBA" id="ARBA00023224"/>
    </source>
</evidence>
<dbReference type="PRINTS" id="PR00237">
    <property type="entry name" value="GPCRRHODOPSN"/>
</dbReference>
<keyword evidence="6 11" id="KW-0472">Membrane</keyword>
<evidence type="ECO:0000256" key="5">
    <source>
        <dbReference type="ARBA" id="ARBA00023040"/>
    </source>
</evidence>
<evidence type="ECO:0000313" key="14">
    <source>
        <dbReference type="Proteomes" id="UP001519460"/>
    </source>
</evidence>
<evidence type="ECO:0000256" key="1">
    <source>
        <dbReference type="ARBA" id="ARBA00004651"/>
    </source>
</evidence>
<evidence type="ECO:0000256" key="7">
    <source>
        <dbReference type="ARBA" id="ARBA00023170"/>
    </source>
</evidence>
<evidence type="ECO:0000256" key="10">
    <source>
        <dbReference type="RuleBase" id="RU000688"/>
    </source>
</evidence>
<gene>
    <name evidence="13" type="ORF">BaRGS_00010469</name>
</gene>
<evidence type="ECO:0000256" key="8">
    <source>
        <dbReference type="ARBA" id="ARBA00023180"/>
    </source>
</evidence>
<comment type="caution">
    <text evidence="13">The sequence shown here is derived from an EMBL/GenBank/DDBJ whole genome shotgun (WGS) entry which is preliminary data.</text>
</comment>
<dbReference type="PROSITE" id="PS50262">
    <property type="entry name" value="G_PROTEIN_RECEP_F1_2"/>
    <property type="match status" value="1"/>
</dbReference>
<evidence type="ECO:0000259" key="12">
    <source>
        <dbReference type="PROSITE" id="PS50262"/>
    </source>
</evidence>
<dbReference type="PROSITE" id="PS00237">
    <property type="entry name" value="G_PROTEIN_RECEP_F1_1"/>
    <property type="match status" value="1"/>
</dbReference>
<evidence type="ECO:0000256" key="2">
    <source>
        <dbReference type="ARBA" id="ARBA00022475"/>
    </source>
</evidence>
<dbReference type="InterPro" id="IPR000276">
    <property type="entry name" value="GPCR_Rhodpsn"/>
</dbReference>
<keyword evidence="2" id="KW-1003">Cell membrane</keyword>
<keyword evidence="14" id="KW-1185">Reference proteome</keyword>
<feature type="domain" description="G-protein coupled receptors family 1 profile" evidence="12">
    <location>
        <begin position="26"/>
        <end position="277"/>
    </location>
</feature>
<feature type="transmembrane region" description="Helical" evidence="11">
    <location>
        <begin position="222"/>
        <end position="248"/>
    </location>
</feature>
<evidence type="ECO:0000256" key="3">
    <source>
        <dbReference type="ARBA" id="ARBA00022692"/>
    </source>
</evidence>
<feature type="transmembrane region" description="Helical" evidence="11">
    <location>
        <begin position="43"/>
        <end position="71"/>
    </location>
</feature>
<dbReference type="Proteomes" id="UP001519460">
    <property type="component" value="Unassembled WGS sequence"/>
</dbReference>
<feature type="transmembrane region" description="Helical" evidence="11">
    <location>
        <begin position="167"/>
        <end position="195"/>
    </location>
</feature>
<organism evidence="13 14">
    <name type="scientific">Batillaria attramentaria</name>
    <dbReference type="NCBI Taxonomy" id="370345"/>
    <lineage>
        <taxon>Eukaryota</taxon>
        <taxon>Metazoa</taxon>
        <taxon>Spiralia</taxon>
        <taxon>Lophotrochozoa</taxon>
        <taxon>Mollusca</taxon>
        <taxon>Gastropoda</taxon>
        <taxon>Caenogastropoda</taxon>
        <taxon>Sorbeoconcha</taxon>
        <taxon>Cerithioidea</taxon>
        <taxon>Batillariidae</taxon>
        <taxon>Batillaria</taxon>
    </lineage>
</organism>
<keyword evidence="4 11" id="KW-1133">Transmembrane helix</keyword>
<proteinExistence type="inferred from homology"/>
<keyword evidence="7 10" id="KW-0675">Receptor</keyword>
<keyword evidence="9 10" id="KW-0807">Transducer</keyword>
<feature type="transmembrane region" description="Helical" evidence="11">
    <location>
        <begin position="83"/>
        <end position="103"/>
    </location>
</feature>
<protein>
    <recommendedName>
        <fullName evidence="12">G-protein coupled receptors family 1 profile domain-containing protein</fullName>
    </recommendedName>
</protein>
<feature type="transmembrane region" description="Helical" evidence="11">
    <location>
        <begin position="124"/>
        <end position="147"/>
    </location>
</feature>
<dbReference type="SUPFAM" id="SSF81321">
    <property type="entry name" value="Family A G protein-coupled receptor-like"/>
    <property type="match status" value="1"/>
</dbReference>
<dbReference type="PANTHER" id="PTHR24246">
    <property type="entry name" value="OLFACTORY RECEPTOR AND ADENOSINE RECEPTOR"/>
    <property type="match status" value="1"/>
</dbReference>
<evidence type="ECO:0000313" key="13">
    <source>
        <dbReference type="EMBL" id="KAK7498209.1"/>
    </source>
</evidence>
<evidence type="ECO:0000256" key="4">
    <source>
        <dbReference type="ARBA" id="ARBA00022989"/>
    </source>
</evidence>
<sequence>MPVEWTQTGKIYATSECVVGLMSIFSNTLVLKAIYRNKSLRTVTYCFTASLALSDLLVGIAVPPLVILAYIGLPPDFHGCLLINSLVILFNNISILTLVNLTFDRYLAICHPVFHRRKMTITRAIRLLAVTWVVAIVLGLVPVMGWNNGKENFTGTCSFVAVISKEYMVYLITLGLKVPVLVVMYVVYAYIFYVIRGVHKQTSMPTARQRSSRRFDRKVRRATTIFFVFFMYSICFLPLYVINCIHLFLPEKVPSTETVLFFVVLSHANSFINPIVYSYKNERLRNTYAEILSCGGDARNRRRLQPLQHSFITSTRVSSQASDPR</sequence>
<dbReference type="GO" id="GO:0005886">
    <property type="term" value="C:plasma membrane"/>
    <property type="evidence" value="ECO:0007669"/>
    <property type="project" value="UniProtKB-SubCell"/>
</dbReference>
<keyword evidence="8" id="KW-0325">Glycoprotein</keyword>
<keyword evidence="5 10" id="KW-0297">G-protein coupled receptor</keyword>
<dbReference type="PANTHER" id="PTHR24246:SF27">
    <property type="entry name" value="ADENOSINE RECEPTOR, ISOFORM A"/>
    <property type="match status" value="1"/>
</dbReference>
<dbReference type="EMBL" id="JACVVK020000052">
    <property type="protein sequence ID" value="KAK7498209.1"/>
    <property type="molecule type" value="Genomic_DNA"/>
</dbReference>
<feature type="transmembrane region" description="Helical" evidence="11">
    <location>
        <begin position="260"/>
        <end position="279"/>
    </location>
</feature>
<dbReference type="Pfam" id="PF00001">
    <property type="entry name" value="7tm_1"/>
    <property type="match status" value="1"/>
</dbReference>
<reference evidence="13 14" key="1">
    <citation type="journal article" date="2023" name="Sci. Data">
        <title>Genome assembly of the Korean intertidal mud-creeper Batillaria attramentaria.</title>
        <authorList>
            <person name="Patra A.K."/>
            <person name="Ho P.T."/>
            <person name="Jun S."/>
            <person name="Lee S.J."/>
            <person name="Kim Y."/>
            <person name="Won Y.J."/>
        </authorList>
    </citation>
    <scope>NUCLEOTIDE SEQUENCE [LARGE SCALE GENOMIC DNA]</scope>
    <source>
        <strain evidence="13">Wonlab-2016</strain>
    </source>
</reference>
<dbReference type="SMART" id="SM01381">
    <property type="entry name" value="7TM_GPCR_Srsx"/>
    <property type="match status" value="1"/>
</dbReference>
<comment type="subcellular location">
    <subcellularLocation>
        <location evidence="1">Cell membrane</location>
        <topology evidence="1">Multi-pass membrane protein</topology>
    </subcellularLocation>
</comment>
<dbReference type="Gene3D" id="1.20.1070.10">
    <property type="entry name" value="Rhodopsin 7-helix transmembrane proteins"/>
    <property type="match status" value="1"/>
</dbReference>
<accession>A0ABD0LF63</accession>
<name>A0ABD0LF63_9CAEN</name>
<comment type="similarity">
    <text evidence="10">Belongs to the G-protein coupled receptor 1 family.</text>
</comment>
<dbReference type="InterPro" id="IPR017452">
    <property type="entry name" value="GPCR_Rhodpsn_7TM"/>
</dbReference>
<dbReference type="AlphaFoldDB" id="A0ABD0LF63"/>
<evidence type="ECO:0000256" key="6">
    <source>
        <dbReference type="ARBA" id="ARBA00023136"/>
    </source>
</evidence>
<dbReference type="GO" id="GO:0004930">
    <property type="term" value="F:G protein-coupled receptor activity"/>
    <property type="evidence" value="ECO:0007669"/>
    <property type="project" value="UniProtKB-KW"/>
</dbReference>
<evidence type="ECO:0000256" key="11">
    <source>
        <dbReference type="SAM" id="Phobius"/>
    </source>
</evidence>